<dbReference type="RefSeq" id="WP_097341478.1">
    <property type="nucleotide sequence ID" value="NZ_AP027563.1"/>
</dbReference>
<proteinExistence type="predicted"/>
<reference evidence="1" key="1">
    <citation type="journal article" date="2019" name="Nat. Med.">
        <title>A library of human gut bacterial isolates paired with longitudinal multiomics data enables mechanistic microbiome research.</title>
        <authorList>
            <person name="Poyet M."/>
            <person name="Groussin M."/>
            <person name="Gibbons S.M."/>
            <person name="Avila-Pacheco J."/>
            <person name="Jiang X."/>
            <person name="Kearney S.M."/>
            <person name="Perrotta A.R."/>
            <person name="Berdy B."/>
            <person name="Zhao S."/>
            <person name="Lieberman T.D."/>
            <person name="Swanson P.K."/>
            <person name="Smith M."/>
            <person name="Roesemann S."/>
            <person name="Alexander J.E."/>
            <person name="Rich S.A."/>
            <person name="Livny J."/>
            <person name="Vlamakis H."/>
            <person name="Clish C."/>
            <person name="Bullock K."/>
            <person name="Deik A."/>
            <person name="Scott J."/>
            <person name="Pierce K.A."/>
            <person name="Xavier R.J."/>
            <person name="Alm E.J."/>
        </authorList>
    </citation>
    <scope>NUCLEOTIDE SEQUENCE</scope>
    <source>
        <strain evidence="1">BIOML-A446</strain>
    </source>
</reference>
<accession>A0A6C9LAJ4</accession>
<name>A0A6C9LAJ4_ECOLX</name>
<dbReference type="AlphaFoldDB" id="A0A6C9LAJ4"/>
<comment type="caution">
    <text evidence="1">The sequence shown here is derived from an EMBL/GenBank/DDBJ whole genome shotgun (WGS) entry which is preliminary data.</text>
</comment>
<dbReference type="EMBL" id="WKRU01000190">
    <property type="protein sequence ID" value="MSL39901.1"/>
    <property type="molecule type" value="Genomic_DNA"/>
</dbReference>
<organism evidence="1">
    <name type="scientific">Escherichia coli</name>
    <dbReference type="NCBI Taxonomy" id="562"/>
    <lineage>
        <taxon>Bacteria</taxon>
        <taxon>Pseudomonadati</taxon>
        <taxon>Pseudomonadota</taxon>
        <taxon>Gammaproteobacteria</taxon>
        <taxon>Enterobacterales</taxon>
        <taxon>Enterobacteriaceae</taxon>
        <taxon>Escherichia</taxon>
    </lineage>
</organism>
<gene>
    <name evidence="1" type="ORF">GKE65_17120</name>
</gene>
<protein>
    <submittedName>
        <fullName evidence="1">Uncharacterized protein</fullName>
    </submittedName>
</protein>
<sequence>MMEIVLRTLTKKKTLLLMGLFFGLFSLLSFIVNPFFDFLIETLNIGLSRTSLSIALLLASAFSLSLIYLQSGGGEEKYENHPLELLLKELESQRKLTTEQLKELREKVESYESKNTLTEEEKRLIIDGAVEQTSQDAIKTIFATEAENLRNSIKDSLGFERLTERSYDITRRLRREITDLRLRSNINLLIGMSITAGGLYLLWTTVSIVDSSELLKQLASEGNESNYKFIKNIILPIIPRVMLVVFVEVFAYFFLRLYKNGLAEIKYFQNELTNVESKLAAVEFSFITNNPDGLRTSIESLSKTERNFILDKGQTTVELERAKSESELTRNIIKTIPAFFKNNRK</sequence>
<evidence type="ECO:0000313" key="1">
    <source>
        <dbReference type="EMBL" id="MSL39901.1"/>
    </source>
</evidence>